<keyword evidence="2" id="KW-1185">Reference proteome</keyword>
<dbReference type="GeneID" id="14013859"/>
<name>H6WFT0_9CAUD</name>
<evidence type="ECO:0000313" key="1">
    <source>
        <dbReference type="EMBL" id="AEZ65656.1"/>
    </source>
</evidence>
<dbReference type="KEGG" id="vg:14013859"/>
<dbReference type="Proteomes" id="UP000007178">
    <property type="component" value="Segment"/>
</dbReference>
<accession>H6WFT0</accession>
<evidence type="ECO:0000313" key="2">
    <source>
        <dbReference type="Proteomes" id="UP000007178"/>
    </source>
</evidence>
<dbReference type="EMBL" id="JQ245707">
    <property type="protein sequence ID" value="AEZ65656.1"/>
    <property type="molecule type" value="Genomic_DNA"/>
</dbReference>
<protein>
    <submittedName>
        <fullName evidence="1">Uncharacterized protein</fullName>
    </submittedName>
</protein>
<dbReference type="RefSeq" id="YP_007006068.1">
    <property type="nucleotide sequence ID" value="NC_019516.2"/>
</dbReference>
<sequence length="64" mass="7291">MDGKKPQYWVGINSTEMALLKANGDFTTKYPKKANMTKNAGHRCITLNTLRNNIQKGKMLFMRA</sequence>
<reference evidence="1 2" key="1">
    <citation type="journal article" date="2012" name="Proc. Natl. Acad. Sci. U.S.A.">
        <title>A novel lineage of myoviruses infecting cyanobacteria is widespread in the oceans.</title>
        <authorList>
            <person name="Sabehi G."/>
            <person name="Shaulov L."/>
            <person name="Silver D.H."/>
            <person name="Yanai I."/>
            <person name="Harel A."/>
            <person name="Lindell D."/>
        </authorList>
    </citation>
    <scope>NUCLEOTIDE SEQUENCE [LARGE SCALE GENOMIC DNA]</scope>
</reference>
<organism evidence="1 2">
    <name type="scientific">Cyanophage S-TIM5</name>
    <dbReference type="NCBI Taxonomy" id="1137745"/>
    <lineage>
        <taxon>Viruses</taxon>
        <taxon>Duplodnaviria</taxon>
        <taxon>Heunggongvirae</taxon>
        <taxon>Uroviricota</taxon>
        <taxon>Caudoviricetes</taxon>
        <taxon>Aurunvirus</taxon>
        <taxon>Aurunvirus STIM5</taxon>
    </lineage>
</organism>
<proteinExistence type="predicted"/>